<dbReference type="Proteomes" id="UP000018217">
    <property type="component" value="Unassembled WGS sequence"/>
</dbReference>
<accession>V5ZBE0</accession>
<keyword evidence="2" id="KW-1185">Reference proteome</keyword>
<dbReference type="STRING" id="1161919.EPIR_3345"/>
<evidence type="ECO:0000313" key="1">
    <source>
        <dbReference type="EMBL" id="CCG88708.1"/>
    </source>
</evidence>
<protein>
    <submittedName>
        <fullName evidence="1">Uncharacterized protein</fullName>
    </submittedName>
</protein>
<evidence type="ECO:0000313" key="2">
    <source>
        <dbReference type="Proteomes" id="UP000018217"/>
    </source>
</evidence>
<comment type="caution">
    <text evidence="1">The sequence shown here is derived from an EMBL/GenBank/DDBJ whole genome shotgun (WGS) entry which is preliminary data.</text>
</comment>
<dbReference type="AlphaFoldDB" id="V5ZBE0"/>
<gene>
    <name evidence="1" type="ORF">EPIR_3345</name>
</gene>
<reference evidence="1 2" key="1">
    <citation type="journal article" date="2013" name="Syst. Appl. Microbiol.">
        <title>Phylogenetic position and virulence apparatus of the pear flower necrosis pathogen Erwinia piriflorinigrans CFBP 5888T as assessed by comparative genomics.</title>
        <authorList>
            <person name="Smits T.H."/>
            <person name="Rezzonico F."/>
            <person name="Lopez M.M."/>
            <person name="Blom J."/>
            <person name="Goesmann A."/>
            <person name="Frey J.E."/>
            <person name="Duffy B."/>
        </authorList>
    </citation>
    <scope>NUCLEOTIDE SEQUENCE [LARGE SCALE GENOMIC DNA]</scope>
    <source>
        <strain evidence="2">CFBP5888</strain>
    </source>
</reference>
<proteinExistence type="predicted"/>
<dbReference type="EMBL" id="CAHS01000021">
    <property type="protein sequence ID" value="CCG88708.1"/>
    <property type="molecule type" value="Genomic_DNA"/>
</dbReference>
<sequence>MGKAHGEYAVSTGKIFLRAYASYHPGNWLYSRY</sequence>
<organism evidence="1 2">
    <name type="scientific">Erwinia piriflorinigrans CFBP 5888</name>
    <dbReference type="NCBI Taxonomy" id="1161919"/>
    <lineage>
        <taxon>Bacteria</taxon>
        <taxon>Pseudomonadati</taxon>
        <taxon>Pseudomonadota</taxon>
        <taxon>Gammaproteobacteria</taxon>
        <taxon>Enterobacterales</taxon>
        <taxon>Erwiniaceae</taxon>
        <taxon>Erwinia</taxon>
    </lineage>
</organism>
<name>V5ZBE0_9GAMM</name>